<dbReference type="HOGENOM" id="CLU_1134710_0_0_1"/>
<feature type="transmembrane region" description="Helical" evidence="2">
    <location>
        <begin position="147"/>
        <end position="172"/>
    </location>
</feature>
<keyword evidence="2" id="KW-0812">Transmembrane</keyword>
<evidence type="ECO:0000313" key="3">
    <source>
        <dbReference type="EMBL" id="EDO35198.1"/>
    </source>
</evidence>
<name>A7SM98_NEMVE</name>
<dbReference type="GO" id="GO:0043005">
    <property type="term" value="C:neuron projection"/>
    <property type="evidence" value="ECO:0000318"/>
    <property type="project" value="GO_Central"/>
</dbReference>
<organism evidence="3 4">
    <name type="scientific">Nematostella vectensis</name>
    <name type="common">Starlet sea anemone</name>
    <dbReference type="NCBI Taxonomy" id="45351"/>
    <lineage>
        <taxon>Eukaryota</taxon>
        <taxon>Metazoa</taxon>
        <taxon>Cnidaria</taxon>
        <taxon>Anthozoa</taxon>
        <taxon>Hexacorallia</taxon>
        <taxon>Actiniaria</taxon>
        <taxon>Edwardsiidae</taxon>
        <taxon>Nematostella</taxon>
    </lineage>
</organism>
<keyword evidence="2" id="KW-0472">Membrane</keyword>
<evidence type="ECO:0000256" key="1">
    <source>
        <dbReference type="SAM" id="MobiDB-lite"/>
    </source>
</evidence>
<dbReference type="GO" id="GO:0043025">
    <property type="term" value="C:neuronal cell body"/>
    <property type="evidence" value="ECO:0000318"/>
    <property type="project" value="GO_Central"/>
</dbReference>
<protein>
    <submittedName>
        <fullName evidence="3">Uncharacterized protein</fullName>
    </submittedName>
</protein>
<accession>A7SM98</accession>
<reference evidence="3 4" key="1">
    <citation type="journal article" date="2007" name="Science">
        <title>Sea anemone genome reveals ancestral eumetazoan gene repertoire and genomic organization.</title>
        <authorList>
            <person name="Putnam N.H."/>
            <person name="Srivastava M."/>
            <person name="Hellsten U."/>
            <person name="Dirks B."/>
            <person name="Chapman J."/>
            <person name="Salamov A."/>
            <person name="Terry A."/>
            <person name="Shapiro H."/>
            <person name="Lindquist E."/>
            <person name="Kapitonov V.V."/>
            <person name="Jurka J."/>
            <person name="Genikhovich G."/>
            <person name="Grigoriev I.V."/>
            <person name="Lucas S.M."/>
            <person name="Steele R.E."/>
            <person name="Finnerty J.R."/>
            <person name="Technau U."/>
            <person name="Martindale M.Q."/>
            <person name="Rokhsar D.S."/>
        </authorList>
    </citation>
    <scope>NUCLEOTIDE SEQUENCE [LARGE SCALE GENOMIC DNA]</scope>
    <source>
        <strain evidence="4">CH2 X CH6</strain>
    </source>
</reference>
<feature type="region of interest" description="Disordered" evidence="1">
    <location>
        <begin position="23"/>
        <end position="66"/>
    </location>
</feature>
<dbReference type="InParanoid" id="A7SM98"/>
<dbReference type="EMBL" id="DS469706">
    <property type="protein sequence ID" value="EDO35198.1"/>
    <property type="molecule type" value="Genomic_DNA"/>
</dbReference>
<gene>
    <name evidence="3" type="ORF">NEMVEDRAFT_v1g246165</name>
</gene>
<dbReference type="GO" id="GO:0007399">
    <property type="term" value="P:nervous system development"/>
    <property type="evidence" value="ECO:0000318"/>
    <property type="project" value="GO_Central"/>
</dbReference>
<keyword evidence="2" id="KW-1133">Transmembrane helix</keyword>
<dbReference type="Proteomes" id="UP000001593">
    <property type="component" value="Unassembled WGS sequence"/>
</dbReference>
<proteinExistence type="predicted"/>
<keyword evidence="4" id="KW-1185">Reference proteome</keyword>
<dbReference type="Pfam" id="PF14927">
    <property type="entry name" value="Neurensin"/>
    <property type="match status" value="1"/>
</dbReference>
<dbReference type="InterPro" id="IPR024883">
    <property type="entry name" value="Neurensin"/>
</dbReference>
<feature type="compositionally biased region" description="Polar residues" evidence="1">
    <location>
        <begin position="50"/>
        <end position="64"/>
    </location>
</feature>
<sequence>MVRDQRAGERDLLMNDSRRFSDDSLARDNFPRLPNYDEISATYPAHGPGQLSQGNHGSEETPGNSRFGLIRGYHRQMYDQPQHSSQHCCDCTSQPKPASSSSPNWAIICGILLLILGVLSLLMGFLLPPSPETLPQPRSEQPWLASFVDIFIISGLSVLCVGGLTVSCGLLLPLLRRTREPHEESFKFHGSEIYVKQEEPFTKSGNPIGAVNFGFHRDVIPSDISLRKVQPELGNGQPVDLMSQR</sequence>
<dbReference type="AlphaFoldDB" id="A7SM98"/>
<feature type="transmembrane region" description="Helical" evidence="2">
    <location>
        <begin position="105"/>
        <end position="127"/>
    </location>
</feature>
<dbReference type="PANTHER" id="PTHR14796">
    <property type="entry name" value="NEURENSIN 1-RELATED"/>
    <property type="match status" value="1"/>
</dbReference>
<evidence type="ECO:0000256" key="2">
    <source>
        <dbReference type="SAM" id="Phobius"/>
    </source>
</evidence>
<dbReference type="OMA" id="TREPHEE"/>
<evidence type="ECO:0000313" key="4">
    <source>
        <dbReference type="Proteomes" id="UP000001593"/>
    </source>
</evidence>
<dbReference type="OrthoDB" id="5979667at2759"/>
<dbReference type="GO" id="GO:0030133">
    <property type="term" value="C:transport vesicle"/>
    <property type="evidence" value="ECO:0000318"/>
    <property type="project" value="GO_Central"/>
</dbReference>
<dbReference type="PANTHER" id="PTHR14796:SF3">
    <property type="entry name" value="NEURENSIN 1-LIKE-RELATED"/>
    <property type="match status" value="1"/>
</dbReference>